<dbReference type="CDD" id="cd00143">
    <property type="entry name" value="PP2Cc"/>
    <property type="match status" value="1"/>
</dbReference>
<dbReference type="PROSITE" id="PS50942">
    <property type="entry name" value="ENTH"/>
    <property type="match status" value="1"/>
</dbReference>
<dbReference type="PANTHER" id="PTHR13832">
    <property type="entry name" value="PROTEIN PHOSPHATASE 2C"/>
    <property type="match status" value="1"/>
</dbReference>
<dbReference type="AlphaFoldDB" id="A0A8T0KH26"/>
<keyword evidence="4" id="KW-0968">Cytoplasmic vesicle</keyword>
<feature type="region of interest" description="Disordered" evidence="6">
    <location>
        <begin position="916"/>
        <end position="962"/>
    </location>
</feature>
<dbReference type="Gene3D" id="3.60.40.10">
    <property type="entry name" value="PPM-type phosphatase domain"/>
    <property type="match status" value="1"/>
</dbReference>
<dbReference type="EMBL" id="JABFOF010000005">
    <property type="protein sequence ID" value="KAG2397713.1"/>
    <property type="molecule type" value="Genomic_DNA"/>
</dbReference>
<evidence type="ECO:0000313" key="10">
    <source>
        <dbReference type="Proteomes" id="UP000743370"/>
    </source>
</evidence>
<dbReference type="Pfam" id="PF00481">
    <property type="entry name" value="PP2C"/>
    <property type="match status" value="2"/>
</dbReference>
<dbReference type="PROSITE" id="PS51746">
    <property type="entry name" value="PPM_2"/>
    <property type="match status" value="1"/>
</dbReference>
<evidence type="ECO:0000256" key="3">
    <source>
        <dbReference type="ARBA" id="ARBA00023034"/>
    </source>
</evidence>
<dbReference type="SMART" id="SM00332">
    <property type="entry name" value="PP2Cc"/>
    <property type="match status" value="1"/>
</dbReference>
<dbReference type="InterPro" id="IPR008942">
    <property type="entry name" value="ENTH_VHS"/>
</dbReference>
<organism evidence="9 10">
    <name type="scientific">Phaseolus angularis</name>
    <name type="common">Azuki bean</name>
    <name type="synonym">Vigna angularis</name>
    <dbReference type="NCBI Taxonomy" id="3914"/>
    <lineage>
        <taxon>Eukaryota</taxon>
        <taxon>Viridiplantae</taxon>
        <taxon>Streptophyta</taxon>
        <taxon>Embryophyta</taxon>
        <taxon>Tracheophyta</taxon>
        <taxon>Spermatophyta</taxon>
        <taxon>Magnoliopsida</taxon>
        <taxon>eudicotyledons</taxon>
        <taxon>Gunneridae</taxon>
        <taxon>Pentapetalae</taxon>
        <taxon>rosids</taxon>
        <taxon>fabids</taxon>
        <taxon>Fabales</taxon>
        <taxon>Fabaceae</taxon>
        <taxon>Papilionoideae</taxon>
        <taxon>50 kb inversion clade</taxon>
        <taxon>NPAAA clade</taxon>
        <taxon>indigoferoid/millettioid clade</taxon>
        <taxon>Phaseoleae</taxon>
        <taxon>Vigna</taxon>
    </lineage>
</organism>
<evidence type="ECO:0000256" key="4">
    <source>
        <dbReference type="ARBA" id="ARBA00023329"/>
    </source>
</evidence>
<dbReference type="GO" id="GO:0004722">
    <property type="term" value="F:protein serine/threonine phosphatase activity"/>
    <property type="evidence" value="ECO:0007669"/>
    <property type="project" value="InterPro"/>
</dbReference>
<gene>
    <name evidence="9" type="ORF">HKW66_Vig0140510</name>
</gene>
<dbReference type="InterPro" id="IPR036457">
    <property type="entry name" value="PPM-type-like_dom_sf"/>
</dbReference>
<evidence type="ECO:0000256" key="2">
    <source>
        <dbReference type="ARBA" id="ARBA00004555"/>
    </source>
</evidence>
<proteinExistence type="predicted"/>
<evidence type="ECO:0000259" key="8">
    <source>
        <dbReference type="PROSITE" id="PS51746"/>
    </source>
</evidence>
<dbReference type="Gene3D" id="1.25.40.90">
    <property type="match status" value="1"/>
</dbReference>
<dbReference type="GO" id="GO:0030136">
    <property type="term" value="C:clathrin-coated vesicle"/>
    <property type="evidence" value="ECO:0007669"/>
    <property type="project" value="UniProtKB-SubCell"/>
</dbReference>
<evidence type="ECO:0000256" key="6">
    <source>
        <dbReference type="SAM" id="MobiDB-lite"/>
    </source>
</evidence>
<feature type="domain" description="ENTH" evidence="7">
    <location>
        <begin position="715"/>
        <end position="848"/>
    </location>
</feature>
<dbReference type="Pfam" id="PF01417">
    <property type="entry name" value="ENTH"/>
    <property type="match status" value="1"/>
</dbReference>
<dbReference type="Proteomes" id="UP000743370">
    <property type="component" value="Unassembled WGS sequence"/>
</dbReference>
<comment type="subcellular location">
    <subcellularLocation>
        <location evidence="1">Cytoplasmic vesicle</location>
        <location evidence="1">Clathrin-coated vesicle</location>
    </subcellularLocation>
    <subcellularLocation>
        <location evidence="2">Golgi apparatus</location>
    </subcellularLocation>
</comment>
<evidence type="ECO:0000256" key="1">
    <source>
        <dbReference type="ARBA" id="ARBA00004132"/>
    </source>
</evidence>
<reference evidence="9 10" key="1">
    <citation type="submission" date="2020-05" db="EMBL/GenBank/DDBJ databases">
        <title>Vigna angularis (adzuki bean) Var. LongXiaoDou No. 4 denovo assembly.</title>
        <authorList>
            <person name="Xiang H."/>
        </authorList>
    </citation>
    <scope>NUCLEOTIDE SEQUENCE [LARGE SCALE GENOMIC DNA]</scope>
    <source>
        <tissue evidence="9">Leaf</tissue>
    </source>
</reference>
<keyword evidence="3" id="KW-0333">Golgi apparatus</keyword>
<dbReference type="SUPFAM" id="SSF81606">
    <property type="entry name" value="PP2C-like"/>
    <property type="match status" value="1"/>
</dbReference>
<comment type="caution">
    <text evidence="9">The sequence shown here is derived from an EMBL/GenBank/DDBJ whole genome shotgun (WGS) entry which is preliminary data.</text>
</comment>
<evidence type="ECO:0000313" key="9">
    <source>
        <dbReference type="EMBL" id="KAG2397713.1"/>
    </source>
</evidence>
<keyword evidence="5" id="KW-0175">Coiled coil</keyword>
<name>A0A8T0KH26_PHAAN</name>
<dbReference type="GO" id="GO:0005794">
    <property type="term" value="C:Golgi apparatus"/>
    <property type="evidence" value="ECO:0007669"/>
    <property type="project" value="UniProtKB-SubCell"/>
</dbReference>
<feature type="compositionally biased region" description="Basic and acidic residues" evidence="6">
    <location>
        <begin position="949"/>
        <end position="962"/>
    </location>
</feature>
<dbReference type="SUPFAM" id="SSF48464">
    <property type="entry name" value="ENTH/VHS domain"/>
    <property type="match status" value="1"/>
</dbReference>
<evidence type="ECO:0000259" key="7">
    <source>
        <dbReference type="PROSITE" id="PS50942"/>
    </source>
</evidence>
<feature type="coiled-coil region" evidence="5">
    <location>
        <begin position="827"/>
        <end position="854"/>
    </location>
</feature>
<protein>
    <submittedName>
        <fullName evidence="9">Protein phosphatase 2C 4</fullName>
    </submittedName>
</protein>
<accession>A0A8T0KH26</accession>
<sequence>MGNGIGKLTVCFTGHNSGGRRKQDISILITEPLDEGLGHSFCYVRPDPTGISSSKVHSEETTTFRTISGASVSANTSTPLSTAFVDLYSYGCIDRAAAFESSTSFASLPLQPIPRNLVNSGPFSGNLGGGGFPGSGPLERGFMSGPIERGFMSGPIDRGLFSGPMEREGNGSDHFPRSFSHGGMGLGLGLGLRVRTRKGRWIRVLQRAISKTLSRGQNSIVAPIKGVVVKEPEWMVAAAEKHNENLSVNLSSEGSLEDDDSMESQNLQWAQGKAGEDRVHVVVSEEHGWVFVGIYDGFNGPDAPDYLLSNLYTAVHKELKGLLWDDGSTQENSTPKEEVLRDVTDVADVDACSHCVEHENSNCNKSTSKKGRNSRNRYKGAANKWEENQRRWKCEWDRERLELDRRLKEQLNSSRSGCGGAASSINHADVLEALSRALRKTEESYLDVADKMVMENPELALMGSCVLVMLMKGEDVYVMNVGDSRAVLAQKAEPDYWLGKIRQDLERINEETMNDLESWDVDNSNLVPSLSAIQLTKDHSTSVEEEIQRIKKEHPDDPCAVVNDRVKGSLKVTRAFGAGFLKQHHRLGPKDKFLILCSDGLYQYLSNEEAVAEVEHFITLQPEGDPAQHLVEEVLFRAAKKAGLVFHELLEIPQGDRRRYHDDVSIIVISLEGRIWRSCDRRTKLAPAKMSTPLFHEFKKQASFFLKEKIKTARLALTDVTPAELMTEETTGGNPWAPDSRTLRSISKAAFELDDYWRIVEILHRRFLKFEKKNWRISYNSLIVLEHLLTQGPESVAEEFKSDKNVISQMKSFQYIDDTGFNWGLTVRKKSERIVNLLEEVTLLKEERKQARRLSRGIEGFGSFPHRSTPAQSILREKSMPTTLERYDSDLNNHEDQENKSSCSNNGVDVDTVAVKSPGHQGGTFKSLDGVEDKGYQDDLGNSQMLQKSETDAKENKEPSKEEFHLWNMKGESKPLLDCGEEDSRIGIIRTEDDHPFNSTELHGTASLLSARDGILQGC</sequence>
<evidence type="ECO:0000256" key="5">
    <source>
        <dbReference type="SAM" id="Coils"/>
    </source>
</evidence>
<dbReference type="InterPro" id="IPR015655">
    <property type="entry name" value="PP2C"/>
</dbReference>
<dbReference type="SMART" id="SM00273">
    <property type="entry name" value="ENTH"/>
    <property type="match status" value="1"/>
</dbReference>
<dbReference type="PANTHER" id="PTHR13832:SF228">
    <property type="entry name" value="PROTEIN PHOSPHATASE 2C 23-RELATED"/>
    <property type="match status" value="1"/>
</dbReference>
<dbReference type="InterPro" id="IPR013809">
    <property type="entry name" value="ENTH"/>
</dbReference>
<dbReference type="CDD" id="cd03571">
    <property type="entry name" value="ENTH"/>
    <property type="match status" value="1"/>
</dbReference>
<feature type="region of interest" description="Disordered" evidence="6">
    <location>
        <begin position="861"/>
        <end position="880"/>
    </location>
</feature>
<dbReference type="InterPro" id="IPR001932">
    <property type="entry name" value="PPM-type_phosphatase-like_dom"/>
</dbReference>
<feature type="domain" description="PPM-type phosphatase" evidence="8">
    <location>
        <begin position="259"/>
        <end position="671"/>
    </location>
</feature>